<reference evidence="3" key="1">
    <citation type="submission" date="2007-10" db="EMBL/GenBank/DDBJ databases">
        <title>Genome sequence of Campylobacter concisus 13826 isolated from human feces.</title>
        <authorList>
            <person name="Fouts D.E."/>
            <person name="Mongodin E.F."/>
            <person name="Puiu D."/>
            <person name="Sebastian Y."/>
            <person name="Miller W.G."/>
            <person name="Mandrell R.E."/>
            <person name="On S."/>
            <person name="Nelson K.E."/>
        </authorList>
    </citation>
    <scope>NUCLEOTIDE SEQUENCE [LARGE SCALE GENOMIC DNA]</scope>
    <source>
        <strain evidence="3">13826</strain>
    </source>
</reference>
<dbReference type="Proteomes" id="UP000001121">
    <property type="component" value="Chromosome"/>
</dbReference>
<feature type="transmembrane region" description="Helical" evidence="1">
    <location>
        <begin position="7"/>
        <end position="26"/>
    </location>
</feature>
<name>A0A0M4SRQ0_CAMC1</name>
<keyword evidence="1" id="KW-0472">Membrane</keyword>
<proteinExistence type="predicted"/>
<keyword evidence="1" id="KW-0812">Transmembrane</keyword>
<keyword evidence="1" id="KW-1133">Transmembrane helix</keyword>
<dbReference type="RefSeq" id="WP_035142560.1">
    <property type="nucleotide sequence ID" value="NC_009802.2"/>
</dbReference>
<evidence type="ECO:0000313" key="2">
    <source>
        <dbReference type="EMBL" id="ALF45170.1"/>
    </source>
</evidence>
<evidence type="ECO:0000256" key="1">
    <source>
        <dbReference type="SAM" id="Phobius"/>
    </source>
</evidence>
<evidence type="ECO:0000313" key="3">
    <source>
        <dbReference type="Proteomes" id="UP000001121"/>
    </source>
</evidence>
<dbReference type="STRING" id="360104.CCC13826_2338"/>
<protein>
    <submittedName>
        <fullName evidence="2">Membrane protein</fullName>
    </submittedName>
</protein>
<sequence length="62" mass="7050">MINEKNFLALVMIIAGFKVLFIKQFWARGAFHDFSNPLLYIPISGFLIIGGFLLIFNKGSKK</sequence>
<dbReference type="EMBL" id="CP000792">
    <property type="protein sequence ID" value="ALF45170.1"/>
    <property type="molecule type" value="Genomic_DNA"/>
</dbReference>
<dbReference type="AlphaFoldDB" id="A0A0M4SRQ0"/>
<gene>
    <name evidence="2" type="ORF">CCC13826_2338</name>
</gene>
<dbReference type="KEGG" id="cco:CCC13826_2338"/>
<organism evidence="2 3">
    <name type="scientific">Campylobacter concisus (strain 13826)</name>
    <dbReference type="NCBI Taxonomy" id="360104"/>
    <lineage>
        <taxon>Bacteria</taxon>
        <taxon>Pseudomonadati</taxon>
        <taxon>Campylobacterota</taxon>
        <taxon>Epsilonproteobacteria</taxon>
        <taxon>Campylobacterales</taxon>
        <taxon>Campylobacteraceae</taxon>
        <taxon>Campylobacter</taxon>
    </lineage>
</organism>
<accession>A0A0M4SRQ0</accession>
<feature type="transmembrane region" description="Helical" evidence="1">
    <location>
        <begin position="38"/>
        <end position="56"/>
    </location>
</feature>